<evidence type="ECO:0000313" key="2">
    <source>
        <dbReference type="EMBL" id="MBE9068165.1"/>
    </source>
</evidence>
<comment type="caution">
    <text evidence="2">The sequence shown here is derived from an EMBL/GenBank/DDBJ whole genome shotgun (WGS) entry which is preliminary data.</text>
</comment>
<dbReference type="Proteomes" id="UP000615026">
    <property type="component" value="Unassembled WGS sequence"/>
</dbReference>
<gene>
    <name evidence="2" type="ORF">IQ260_16050</name>
</gene>
<accession>A0A929F6G2</accession>
<protein>
    <recommendedName>
        <fullName evidence="4">DUF1269 domain-containing protein</fullName>
    </recommendedName>
</protein>
<dbReference type="InterPro" id="IPR052948">
    <property type="entry name" value="Low_temp-induced_all0457"/>
</dbReference>
<keyword evidence="1" id="KW-0472">Membrane</keyword>
<evidence type="ECO:0000256" key="1">
    <source>
        <dbReference type="SAM" id="Phobius"/>
    </source>
</evidence>
<name>A0A929F6G2_LEPEC</name>
<dbReference type="RefSeq" id="WP_193994113.1">
    <property type="nucleotide sequence ID" value="NZ_JADEXP010000145.1"/>
</dbReference>
<keyword evidence="3" id="KW-1185">Reference proteome</keyword>
<dbReference type="AlphaFoldDB" id="A0A929F6G2"/>
<feature type="transmembrane region" description="Helical" evidence="1">
    <location>
        <begin position="95"/>
        <end position="113"/>
    </location>
</feature>
<reference evidence="2" key="1">
    <citation type="submission" date="2020-10" db="EMBL/GenBank/DDBJ databases">
        <authorList>
            <person name="Castelo-Branco R."/>
            <person name="Eusebio N."/>
            <person name="Adriana R."/>
            <person name="Vieira A."/>
            <person name="Brugerolle De Fraissinette N."/>
            <person name="Rezende De Castro R."/>
            <person name="Schneider M.P."/>
            <person name="Vasconcelos V."/>
            <person name="Leao P.N."/>
        </authorList>
    </citation>
    <scope>NUCLEOTIDE SEQUENCE</scope>
    <source>
        <strain evidence="2">LEGE 11479</strain>
    </source>
</reference>
<evidence type="ECO:0008006" key="4">
    <source>
        <dbReference type="Google" id="ProtNLM"/>
    </source>
</evidence>
<keyword evidence="1" id="KW-0812">Transmembrane</keyword>
<dbReference type="PANTHER" id="PTHR36109:SF1">
    <property type="entry name" value="SLR0613 PROTEIN"/>
    <property type="match status" value="1"/>
</dbReference>
<keyword evidence="1" id="KW-1133">Transmembrane helix</keyword>
<dbReference type="PANTHER" id="PTHR36109">
    <property type="entry name" value="MEMBRANE PROTEIN-RELATED"/>
    <property type="match status" value="1"/>
</dbReference>
<evidence type="ECO:0000313" key="3">
    <source>
        <dbReference type="Proteomes" id="UP000615026"/>
    </source>
</evidence>
<sequence length="171" mass="18336">MSNNYLVAVLSNRLTAEAAYSALEEESLPMQKISVLGQGYKSADEYGLINPNDAADKQSDQLAYWTIPFGFAAGAAFSILSGLQTFAWAGEVGNHLIGGFLGAASGGLGAFMVGRLVGWTVGSGDAIVYRNRLNQGKYLIIAEGTDELVRQATRILRQYNPENIQGYSFQG</sequence>
<dbReference type="EMBL" id="JADEXP010000145">
    <property type="protein sequence ID" value="MBE9068165.1"/>
    <property type="molecule type" value="Genomic_DNA"/>
</dbReference>
<organism evidence="2 3">
    <name type="scientific">Leptolyngbya cf. ectocarpi LEGE 11479</name>
    <dbReference type="NCBI Taxonomy" id="1828722"/>
    <lineage>
        <taxon>Bacteria</taxon>
        <taxon>Bacillati</taxon>
        <taxon>Cyanobacteriota</taxon>
        <taxon>Cyanophyceae</taxon>
        <taxon>Leptolyngbyales</taxon>
        <taxon>Leptolyngbyaceae</taxon>
        <taxon>Leptolyngbya group</taxon>
        <taxon>Leptolyngbya</taxon>
    </lineage>
</organism>
<feature type="transmembrane region" description="Helical" evidence="1">
    <location>
        <begin position="62"/>
        <end position="83"/>
    </location>
</feature>
<proteinExistence type="predicted"/>